<evidence type="ECO:0000256" key="9">
    <source>
        <dbReference type="ARBA" id="ARBA00024310"/>
    </source>
</evidence>
<dbReference type="InterPro" id="IPR027417">
    <property type="entry name" value="P-loop_NTPase"/>
</dbReference>
<feature type="domain" description="Helicase ATP-binding" evidence="16">
    <location>
        <begin position="890"/>
        <end position="1102"/>
    </location>
</feature>
<dbReference type="GO" id="GO:0005524">
    <property type="term" value="F:ATP binding"/>
    <property type="evidence" value="ECO:0007669"/>
    <property type="project" value="UniProtKB-KW"/>
</dbReference>
<comment type="function">
    <text evidence="9">ATP-dependent RNA helicase involved in 40S ribosomal subunit biogenesis. Required for the processing and cleavage of 35S pre-rRNA at sites A0, A1, and A2, leading to mature 18S rRNA.</text>
</comment>
<evidence type="ECO:0000256" key="13">
    <source>
        <dbReference type="ARBA" id="ARBA00024419"/>
    </source>
</evidence>
<comment type="catalytic activity">
    <reaction evidence="14">
        <text>ATP + H2O = ADP + phosphate + H(+)</text>
        <dbReference type="Rhea" id="RHEA:13065"/>
        <dbReference type="ChEBI" id="CHEBI:15377"/>
        <dbReference type="ChEBI" id="CHEBI:15378"/>
        <dbReference type="ChEBI" id="CHEBI:30616"/>
        <dbReference type="ChEBI" id="CHEBI:43474"/>
        <dbReference type="ChEBI" id="CHEBI:456216"/>
        <dbReference type="EC" id="3.6.4.13"/>
    </reaction>
</comment>
<dbReference type="PROSITE" id="PS51193">
    <property type="entry name" value="HELICASE_ATP_BIND_2"/>
    <property type="match status" value="1"/>
</dbReference>
<dbReference type="OrthoDB" id="10036721at2759"/>
<dbReference type="CDD" id="cd18787">
    <property type="entry name" value="SF2_C_DEAD"/>
    <property type="match status" value="1"/>
</dbReference>
<feature type="region of interest" description="Disordered" evidence="15">
    <location>
        <begin position="1354"/>
        <end position="1410"/>
    </location>
</feature>
<dbReference type="EMBL" id="LVKK01000019">
    <property type="protein sequence ID" value="OAG42068.1"/>
    <property type="molecule type" value="Genomic_DNA"/>
</dbReference>
<dbReference type="Gene3D" id="3.40.50.300">
    <property type="entry name" value="P-loop containing nucleotide triphosphate hydrolases"/>
    <property type="match status" value="2"/>
</dbReference>
<gene>
    <name evidence="19" type="ORF">AYO21_03803</name>
</gene>
<dbReference type="GO" id="GO:0030490">
    <property type="term" value="P:maturation of SSU-rRNA"/>
    <property type="evidence" value="ECO:0007669"/>
    <property type="project" value="InterPro"/>
</dbReference>
<accession>A0A177FD33</accession>
<dbReference type="GO" id="GO:0030596">
    <property type="term" value="F:alpha-L-rhamnosidase activity"/>
    <property type="evidence" value="ECO:0007669"/>
    <property type="project" value="UniProtKB-EC"/>
</dbReference>
<feature type="region of interest" description="Disordered" evidence="15">
    <location>
        <begin position="979"/>
        <end position="1002"/>
    </location>
</feature>
<dbReference type="Gene3D" id="2.60.420.10">
    <property type="entry name" value="Maltose phosphorylase, domain 3"/>
    <property type="match status" value="1"/>
</dbReference>
<dbReference type="InterPro" id="IPR013737">
    <property type="entry name" value="Bac_rhamnosid_N"/>
</dbReference>
<feature type="compositionally biased region" description="Acidic residues" evidence="15">
    <location>
        <begin position="985"/>
        <end position="1000"/>
    </location>
</feature>
<dbReference type="SMART" id="SM00490">
    <property type="entry name" value="HELICc"/>
    <property type="match status" value="1"/>
</dbReference>
<comment type="similarity">
    <text evidence="10">Belongs to the DEAD box helicase family. DDX52/ROK1 subfamily.</text>
</comment>
<name>A0A177FD33_9EURO</name>
<evidence type="ECO:0000259" key="16">
    <source>
        <dbReference type="PROSITE" id="PS51192"/>
    </source>
</evidence>
<dbReference type="SMART" id="SM00487">
    <property type="entry name" value="DEXDc"/>
    <property type="match status" value="1"/>
</dbReference>
<keyword evidence="6" id="KW-0347">Helicase</keyword>
<dbReference type="Proteomes" id="UP000077002">
    <property type="component" value="Unassembled WGS sequence"/>
</dbReference>
<dbReference type="PANTHER" id="PTHR33307">
    <property type="entry name" value="ALPHA-RHAMNOSIDASE (EUROFUNG)"/>
    <property type="match status" value="1"/>
</dbReference>
<dbReference type="PROSITE" id="PS51194">
    <property type="entry name" value="HELICASE_CTER"/>
    <property type="match status" value="1"/>
</dbReference>
<evidence type="ECO:0000256" key="3">
    <source>
        <dbReference type="ARBA" id="ARBA00012652"/>
    </source>
</evidence>
<dbReference type="EC" id="3.2.1.40" evidence="3"/>
<sequence>MASPLQRFEIQGATEDWSMVEAALLDSHDWAASMITIKDSVLLNDNGSARPLIFRKRFFLPSNRTIKMARLYATSHGVYFARLNNKSTGDECMAPGWQSYNKRLHYQVHDVGSLLLPGVENVLLLDVGPGWFASALSWVCRRFVYGTELGILAQLEVQFDGTDEPFIVCTDSSWTATTSAILSSEIYNGEVYNQQRAIEIGRAHDELSLVTWSETRVSNIAVAPLTSPNGPPVRVTERLRPKSFSKSASGKTIIDFGQNIAGRLCIRRLLKPAGHKVTFRHAEVVENDELGTGPLRTAEAKDTVICAGTVLTDWHPNFTFHGFRFVEVSGWSEHDAETPLTKDSVVAEVMHSDMRRTGWFSCSNDEVNQLHKNTVWSMRGNFLSVPTECPSRDERLGWTGDLNLFAPTATFLYDTGGILGDWLQDLYADQMDNHKNWKQGMVPLYVPNCLTGLGPEDDGWHHMQNGVWGDAAVMVPFQLYMMTKDINILSRQYDSMKQYLEKGVRRGEDGLWDPYQWQFGDWLDPSAPPNNSGRGRTDGTFVADCFLIESTERMAFIAEELQKSDDFSDFSAAHSQLLMAFQAKYVTPAGLLAPDTPTAHALAIAFDLLPSDERSHFVASEQATAARLSRALRSDDFCISTGFVGTAFLLPSLTKSYQDTLAYQMLLSRSTPSLLYPVRMGATTIWERWDSLKPDGHINEASMTSFNHHALGSVTSWLHESVGGIKADRPGWKNILIEPCVNRMLSYAEIIYESVYGRIECRWKLDGNTFSMDVTVPPNAHACIVLPEVRDKRAQGLEVDGYWEIRQLHKKHKIKIVDLNRFRSLGRSSESRKAQKEQSRVFPQPLTSFDQLRATYEINATLARNISDQAYFEPTEVQIATLPLLLEGLDEQRNAEPDLLTIAPTGSGKTLAFLIPLIEKISRAHRHSGPTVDRHIRAIILAPTKELVFQIVNEGRKLTTKTGVTITAAKKGMRLFEELAPSSAEESEEEAEADQSEDESGPVMRSALVKTDILVSTPLSLVHLLCPSWEEDGDSSPQSLPEVETLIFDEADVLLDPLFRSQTLAVWSACTSPSLRVSMWSATIGASIEELAVQTISDRQRNLELSRSQYPLLIRTIIGLKDTSLPTISHRLVYTATESGKLLGMRQLLHPARSISTSKRQGTDTAPPRPPFLVFTQTVDRAQALYNELQYDIPAQAGGSSRVAVLHASLSQRARASVMEGFRQGKIWVLITTDLLSRGVDFRGVNVVVNYDIPTTVAGYVHRAGRTGRGGREGGVCVSFYTKEDIQYVKGIANVIAASQKTNKDSHEAENKELASSTTSGIQPWLLHALPSVSKSARKDLRLHGVKARRAIHADDDEKTKRMKRKARIGTQSGYERRETNRKRDAVKESLRAKRQVHSPQEKGEWAGFE</sequence>
<dbReference type="Gene3D" id="2.60.120.260">
    <property type="entry name" value="Galactose-binding domain-like"/>
    <property type="match status" value="2"/>
</dbReference>
<dbReference type="EC" id="3.6.4.13" evidence="2"/>
<dbReference type="Pfam" id="PF17390">
    <property type="entry name" value="Bac_rhamnosid_C"/>
    <property type="match status" value="1"/>
</dbReference>
<dbReference type="SUPFAM" id="SSF52540">
    <property type="entry name" value="P-loop containing nucleoside triphosphate hydrolases"/>
    <property type="match status" value="2"/>
</dbReference>
<dbReference type="InterPro" id="IPR016007">
    <property type="entry name" value="Alpha_rhamnosid"/>
</dbReference>
<comment type="subunit">
    <text evidence="11">Interacts with the U3 snoRNA and is associated with the 90S and 40S pre-ribosomes.</text>
</comment>
<feature type="compositionally biased region" description="Basic and acidic residues" evidence="15">
    <location>
        <begin position="1375"/>
        <end position="1392"/>
    </location>
</feature>
<evidence type="ECO:0000259" key="18">
    <source>
        <dbReference type="PROSITE" id="PS51194"/>
    </source>
</evidence>
<keyword evidence="4" id="KW-0547">Nucleotide-binding</keyword>
<evidence type="ECO:0000313" key="19">
    <source>
        <dbReference type="EMBL" id="OAG42068.1"/>
    </source>
</evidence>
<dbReference type="Gene3D" id="1.50.10.10">
    <property type="match status" value="1"/>
</dbReference>
<dbReference type="Pfam" id="PF17389">
    <property type="entry name" value="Bac_rhamnosid6H"/>
    <property type="match status" value="1"/>
</dbReference>
<evidence type="ECO:0000256" key="1">
    <source>
        <dbReference type="ARBA" id="ARBA00001445"/>
    </source>
</evidence>
<dbReference type="InterPro" id="IPR012341">
    <property type="entry name" value="6hp_glycosidase-like_sf"/>
</dbReference>
<dbReference type="GO" id="GO:0003723">
    <property type="term" value="F:RNA binding"/>
    <property type="evidence" value="ECO:0007669"/>
    <property type="project" value="UniProtKB-KW"/>
</dbReference>
<dbReference type="SUPFAM" id="SSF48208">
    <property type="entry name" value="Six-hairpin glycosidases"/>
    <property type="match status" value="1"/>
</dbReference>
<dbReference type="Pfam" id="PF00271">
    <property type="entry name" value="Helicase_C"/>
    <property type="match status" value="1"/>
</dbReference>
<dbReference type="Pfam" id="PF00270">
    <property type="entry name" value="DEAD"/>
    <property type="match status" value="1"/>
</dbReference>
<dbReference type="Pfam" id="PF05592">
    <property type="entry name" value="Bac_rhamnosid"/>
    <property type="match status" value="1"/>
</dbReference>
<dbReference type="InterPro" id="IPR035398">
    <property type="entry name" value="Bac_rhamnosid_C"/>
</dbReference>
<feature type="domain" description="Helicase C-terminal" evidence="18">
    <location>
        <begin position="1144"/>
        <end position="1315"/>
    </location>
</feature>
<evidence type="ECO:0000313" key="20">
    <source>
        <dbReference type="Proteomes" id="UP000077002"/>
    </source>
</evidence>
<keyword evidence="5" id="KW-0378">Hydrolase</keyword>
<organism evidence="19 20">
    <name type="scientific">Fonsecaea monophora</name>
    <dbReference type="NCBI Taxonomy" id="254056"/>
    <lineage>
        <taxon>Eukaryota</taxon>
        <taxon>Fungi</taxon>
        <taxon>Dikarya</taxon>
        <taxon>Ascomycota</taxon>
        <taxon>Pezizomycotina</taxon>
        <taxon>Eurotiomycetes</taxon>
        <taxon>Chaetothyriomycetidae</taxon>
        <taxon>Chaetothyriales</taxon>
        <taxon>Herpotrichiellaceae</taxon>
        <taxon>Fonsecaea</taxon>
    </lineage>
</organism>
<dbReference type="RefSeq" id="XP_022514020.1">
    <property type="nucleotide sequence ID" value="XM_022653777.1"/>
</dbReference>
<protein>
    <recommendedName>
        <fullName evidence="12">ATP-dependent RNA helicase ROK1</fullName>
        <ecNumber evidence="3">3.2.1.40</ecNumber>
        <ecNumber evidence="2">3.6.4.13</ecNumber>
    </recommendedName>
    <alternativeName>
        <fullName evidence="13">ATP-dependent RNA helicase rok1</fullName>
    </alternativeName>
</protein>
<dbReference type="InterPro" id="IPR044764">
    <property type="entry name" value="DDX52/Rok1_DEADc"/>
</dbReference>
<evidence type="ECO:0000256" key="8">
    <source>
        <dbReference type="ARBA" id="ARBA00022884"/>
    </source>
</evidence>
<dbReference type="GO" id="GO:0003724">
    <property type="term" value="F:RNA helicase activity"/>
    <property type="evidence" value="ECO:0007669"/>
    <property type="project" value="UniProtKB-EC"/>
</dbReference>
<feature type="compositionally biased region" description="Basic and acidic residues" evidence="15">
    <location>
        <begin position="1400"/>
        <end position="1410"/>
    </location>
</feature>
<dbReference type="CDD" id="cd17957">
    <property type="entry name" value="DEADc_DDX52"/>
    <property type="match status" value="1"/>
</dbReference>
<dbReference type="InterPro" id="IPR035396">
    <property type="entry name" value="Bac_rhamnosid6H"/>
</dbReference>
<evidence type="ECO:0000256" key="4">
    <source>
        <dbReference type="ARBA" id="ARBA00022741"/>
    </source>
</evidence>
<dbReference type="GO" id="GO:0005975">
    <property type="term" value="P:carbohydrate metabolic process"/>
    <property type="evidence" value="ECO:0007669"/>
    <property type="project" value="InterPro"/>
</dbReference>
<evidence type="ECO:0000256" key="2">
    <source>
        <dbReference type="ARBA" id="ARBA00012552"/>
    </source>
</evidence>
<feature type="domain" description="Helicase ATP-binding" evidence="17">
    <location>
        <begin position="864"/>
        <end position="1130"/>
    </location>
</feature>
<evidence type="ECO:0000256" key="10">
    <source>
        <dbReference type="ARBA" id="ARBA00024355"/>
    </source>
</evidence>
<evidence type="ECO:0000259" key="17">
    <source>
        <dbReference type="PROSITE" id="PS51193"/>
    </source>
</evidence>
<dbReference type="PANTHER" id="PTHR33307:SF6">
    <property type="entry name" value="ALPHA-RHAMNOSIDASE (EUROFUNG)-RELATED"/>
    <property type="match status" value="1"/>
</dbReference>
<proteinExistence type="inferred from homology"/>
<evidence type="ECO:0000256" key="12">
    <source>
        <dbReference type="ARBA" id="ARBA00024410"/>
    </source>
</evidence>
<dbReference type="InterPro" id="IPR008928">
    <property type="entry name" value="6-hairpin_glycosidase_sf"/>
</dbReference>
<evidence type="ECO:0000256" key="7">
    <source>
        <dbReference type="ARBA" id="ARBA00022840"/>
    </source>
</evidence>
<keyword evidence="8" id="KW-0694">RNA-binding</keyword>
<keyword evidence="20" id="KW-1185">Reference proteome</keyword>
<dbReference type="InterPro" id="IPR014001">
    <property type="entry name" value="Helicase_ATP-bd"/>
</dbReference>
<evidence type="ECO:0000256" key="5">
    <source>
        <dbReference type="ARBA" id="ARBA00022801"/>
    </source>
</evidence>
<dbReference type="InterPro" id="IPR014013">
    <property type="entry name" value="Helic_SF1/SF2_ATP-bd_DinG/Rad3"/>
</dbReference>
<dbReference type="Pfam" id="PF08531">
    <property type="entry name" value="Bac_rhamnosid_N"/>
    <property type="match status" value="1"/>
</dbReference>
<reference evidence="19 20" key="1">
    <citation type="submission" date="2016-03" db="EMBL/GenBank/DDBJ databases">
        <title>Draft genome sequence of the Fonsecaea monophora CBS 269.37.</title>
        <authorList>
            <person name="Bombassaro A."/>
            <person name="Vinicius W.A."/>
            <person name="De Hoog S."/>
            <person name="Sun J."/>
            <person name="Souza E.M."/>
            <person name="Raittz R.T."/>
            <person name="Costa F."/>
            <person name="Leao A.C."/>
            <person name="Tadra-Sfeir M.Z."/>
            <person name="Baura V."/>
            <person name="Balsanelli E."/>
            <person name="Pedrosa F.O."/>
            <person name="Moreno L.F."/>
            <person name="Steffens M.B."/>
            <person name="Xi L."/>
            <person name="Bocca A.L."/>
            <person name="Felipe M.S."/>
            <person name="Teixeira M."/>
            <person name="Telles Filho F.Q."/>
            <person name="Azevedo C.M."/>
            <person name="Gomes R."/>
            <person name="Vicente V.A."/>
        </authorList>
    </citation>
    <scope>NUCLEOTIDE SEQUENCE [LARGE SCALE GENOMIC DNA]</scope>
    <source>
        <strain evidence="19 20">CBS 269.37</strain>
    </source>
</reference>
<dbReference type="InterPro" id="IPR001650">
    <property type="entry name" value="Helicase_C-like"/>
</dbReference>
<evidence type="ECO:0000256" key="14">
    <source>
        <dbReference type="ARBA" id="ARBA00047984"/>
    </source>
</evidence>
<evidence type="ECO:0000256" key="11">
    <source>
        <dbReference type="ARBA" id="ARBA00024367"/>
    </source>
</evidence>
<dbReference type="InterPro" id="IPR008902">
    <property type="entry name" value="Rhamnosid_concanavalin"/>
</dbReference>
<dbReference type="GeneID" id="34598974"/>
<dbReference type="InterPro" id="IPR011545">
    <property type="entry name" value="DEAD/DEAH_box_helicase_dom"/>
</dbReference>
<evidence type="ECO:0000256" key="15">
    <source>
        <dbReference type="SAM" id="MobiDB-lite"/>
    </source>
</evidence>
<comment type="caution">
    <text evidence="19">The sequence shown here is derived from an EMBL/GenBank/DDBJ whole genome shotgun (WGS) entry which is preliminary data.</text>
</comment>
<comment type="catalytic activity">
    <reaction evidence="1">
        <text>Hydrolysis of terminal non-reducing alpha-L-rhamnose residues in alpha-L-rhamnosides.</text>
        <dbReference type="EC" id="3.2.1.40"/>
    </reaction>
</comment>
<keyword evidence="7" id="KW-0067">ATP-binding</keyword>
<dbReference type="PROSITE" id="PS51192">
    <property type="entry name" value="HELICASE_ATP_BIND_1"/>
    <property type="match status" value="1"/>
</dbReference>
<evidence type="ECO:0000256" key="6">
    <source>
        <dbReference type="ARBA" id="ARBA00022806"/>
    </source>
</evidence>